<keyword evidence="1" id="KW-0175">Coiled coil</keyword>
<keyword evidence="3" id="KW-1133">Transmembrane helix</keyword>
<accession>A0ABV7WDP6</accession>
<keyword evidence="5" id="KW-1185">Reference proteome</keyword>
<dbReference type="InterPro" id="IPR007813">
    <property type="entry name" value="PilN"/>
</dbReference>
<reference evidence="5" key="1">
    <citation type="journal article" date="2019" name="Int. J. Syst. Evol. Microbiol.">
        <title>The Global Catalogue of Microorganisms (GCM) 10K type strain sequencing project: providing services to taxonomists for standard genome sequencing and annotation.</title>
        <authorList>
            <consortium name="The Broad Institute Genomics Platform"/>
            <consortium name="The Broad Institute Genome Sequencing Center for Infectious Disease"/>
            <person name="Wu L."/>
            <person name="Ma J."/>
        </authorList>
    </citation>
    <scope>NUCLEOTIDE SEQUENCE [LARGE SCALE GENOMIC DNA]</scope>
    <source>
        <strain evidence="5">KCTC 42501</strain>
    </source>
</reference>
<proteinExistence type="predicted"/>
<evidence type="ECO:0000256" key="3">
    <source>
        <dbReference type="SAM" id="Phobius"/>
    </source>
</evidence>
<gene>
    <name evidence="4" type="ORF">ACFOPI_23420</name>
</gene>
<feature type="region of interest" description="Disordered" evidence="2">
    <location>
        <begin position="182"/>
        <end position="213"/>
    </location>
</feature>
<dbReference type="PANTHER" id="PTHR40278:SF2">
    <property type="entry name" value="TYPE IV PILUS INNER MEMBRANE COMPONENT PILN"/>
    <property type="match status" value="1"/>
</dbReference>
<evidence type="ECO:0000313" key="4">
    <source>
        <dbReference type="EMBL" id="MFC3686563.1"/>
    </source>
</evidence>
<protein>
    <submittedName>
        <fullName evidence="4">PilN domain-containing protein</fullName>
    </submittedName>
</protein>
<comment type="caution">
    <text evidence="4">The sequence shown here is derived from an EMBL/GenBank/DDBJ whole genome shotgun (WGS) entry which is preliminary data.</text>
</comment>
<feature type="compositionally biased region" description="Low complexity" evidence="2">
    <location>
        <begin position="204"/>
        <end position="213"/>
    </location>
</feature>
<evidence type="ECO:0000313" key="5">
    <source>
        <dbReference type="Proteomes" id="UP001595729"/>
    </source>
</evidence>
<keyword evidence="3" id="KW-0472">Membrane</keyword>
<evidence type="ECO:0000256" key="2">
    <source>
        <dbReference type="SAM" id="MobiDB-lite"/>
    </source>
</evidence>
<dbReference type="Proteomes" id="UP001595729">
    <property type="component" value="Unassembled WGS sequence"/>
</dbReference>
<dbReference type="RefSeq" id="WP_382179582.1">
    <property type="nucleotide sequence ID" value="NZ_JBHRXX010000010.1"/>
</dbReference>
<feature type="transmembrane region" description="Helical" evidence="3">
    <location>
        <begin position="21"/>
        <end position="43"/>
    </location>
</feature>
<evidence type="ECO:0000256" key="1">
    <source>
        <dbReference type="SAM" id="Coils"/>
    </source>
</evidence>
<name>A0ABV7WDP6_9BURK</name>
<keyword evidence="3" id="KW-0812">Transmembrane</keyword>
<dbReference type="PANTHER" id="PTHR40278">
    <property type="entry name" value="DNA UTILIZATION PROTEIN HOFN"/>
    <property type="match status" value="1"/>
</dbReference>
<organism evidence="4 5">
    <name type="scientific">Hydrogenophaga luteola</name>
    <dbReference type="NCBI Taxonomy" id="1591122"/>
    <lineage>
        <taxon>Bacteria</taxon>
        <taxon>Pseudomonadati</taxon>
        <taxon>Pseudomonadota</taxon>
        <taxon>Betaproteobacteria</taxon>
        <taxon>Burkholderiales</taxon>
        <taxon>Comamonadaceae</taxon>
        <taxon>Hydrogenophaga</taxon>
    </lineage>
</organism>
<dbReference type="EMBL" id="JBHRXX010000010">
    <property type="protein sequence ID" value="MFC3686563.1"/>
    <property type="molecule type" value="Genomic_DNA"/>
</dbReference>
<sequence>MILINLLPHREATRKRRKEQFFTQLGLSALLGGIICGAVYTWYQGRIADQQARNAFLKQESARLDAEIKDIATLQAQIASLRARQTAVEDLQADRNMPVHLLEELVSELPDGIYLRSMKQENQSVLLMGTAQSQERVSDFLRSLSTKTKWLVKPELVEIVASRASASDKEQRRVSNFTIRAMLNRPSSASKATESTEAKPPKPAARAAAASKV</sequence>
<dbReference type="InterPro" id="IPR052534">
    <property type="entry name" value="Extracell_DNA_Util/SecSys_Comp"/>
</dbReference>
<feature type="coiled-coil region" evidence="1">
    <location>
        <begin position="47"/>
        <end position="84"/>
    </location>
</feature>
<dbReference type="Pfam" id="PF05137">
    <property type="entry name" value="PilN"/>
    <property type="match status" value="1"/>
</dbReference>